<evidence type="ECO:0000313" key="3">
    <source>
        <dbReference type="Proteomes" id="UP000293360"/>
    </source>
</evidence>
<comment type="caution">
    <text evidence="2">The sequence shown here is derived from an EMBL/GenBank/DDBJ whole genome shotgun (WGS) entry which is preliminary data.</text>
</comment>
<reference evidence="2 3" key="1">
    <citation type="submission" date="2018-06" db="EMBL/GenBank/DDBJ databases">
        <title>Complete Genomes of Monosporascus.</title>
        <authorList>
            <person name="Robinson A.J."/>
            <person name="Natvig D.O."/>
        </authorList>
    </citation>
    <scope>NUCLEOTIDE SEQUENCE [LARGE SCALE GENOMIC DNA]</scope>
    <source>
        <strain evidence="2 3">CBS 110550</strain>
    </source>
</reference>
<dbReference type="EMBL" id="QJNU01000555">
    <property type="protein sequence ID" value="RYO95185.1"/>
    <property type="molecule type" value="Genomic_DNA"/>
</dbReference>
<evidence type="ECO:0000313" key="2">
    <source>
        <dbReference type="EMBL" id="RYO95185.1"/>
    </source>
</evidence>
<evidence type="ECO:0000256" key="1">
    <source>
        <dbReference type="SAM" id="MobiDB-lite"/>
    </source>
</evidence>
<gene>
    <name evidence="2" type="ORF">DL764_007733</name>
</gene>
<keyword evidence="3" id="KW-1185">Reference proteome</keyword>
<sequence length="95" mass="10109">MSERANAGDTEHRMESLGQTPVQRAAAGATTANTEQATENGERWATTQEKLWEAQKEPTPTGEQRAGRGAHSTRLAQGSGGPALVKSDPDGDYSR</sequence>
<dbReference type="AlphaFoldDB" id="A0A4Q4SZA0"/>
<proteinExistence type="predicted"/>
<organism evidence="2 3">
    <name type="scientific">Monosporascus ibericus</name>
    <dbReference type="NCBI Taxonomy" id="155417"/>
    <lineage>
        <taxon>Eukaryota</taxon>
        <taxon>Fungi</taxon>
        <taxon>Dikarya</taxon>
        <taxon>Ascomycota</taxon>
        <taxon>Pezizomycotina</taxon>
        <taxon>Sordariomycetes</taxon>
        <taxon>Xylariomycetidae</taxon>
        <taxon>Xylariales</taxon>
        <taxon>Xylariales incertae sedis</taxon>
        <taxon>Monosporascus</taxon>
    </lineage>
</organism>
<accession>A0A4Q4SZA0</accession>
<feature type="region of interest" description="Disordered" evidence="1">
    <location>
        <begin position="1"/>
        <end position="95"/>
    </location>
</feature>
<protein>
    <submittedName>
        <fullName evidence="2">Uncharacterized protein</fullName>
    </submittedName>
</protein>
<feature type="compositionally biased region" description="Low complexity" evidence="1">
    <location>
        <begin position="25"/>
        <end position="39"/>
    </location>
</feature>
<name>A0A4Q4SZA0_9PEZI</name>
<dbReference type="Proteomes" id="UP000293360">
    <property type="component" value="Unassembled WGS sequence"/>
</dbReference>